<reference evidence="1" key="2">
    <citation type="journal article" date="2015" name="Data Brief">
        <title>Shoot transcriptome of the giant reed, Arundo donax.</title>
        <authorList>
            <person name="Barrero R.A."/>
            <person name="Guerrero F.D."/>
            <person name="Moolhuijzen P."/>
            <person name="Goolsby J.A."/>
            <person name="Tidwell J."/>
            <person name="Bellgard S.E."/>
            <person name="Bellgard M.I."/>
        </authorList>
    </citation>
    <scope>NUCLEOTIDE SEQUENCE</scope>
    <source>
        <tissue evidence="1">Shoot tissue taken approximately 20 cm above the soil surface</tissue>
    </source>
</reference>
<sequence>MACARHLHEETYNSCLFCTYQLRNLYRAKAHMFCLYQPSTQIHGQQNKDFGFCLCLALCSCSCSCSCFCFCFCFWNDFCSCMICSKHLLEMDCDCASSMHLDQKAS</sequence>
<organism evidence="1">
    <name type="scientific">Arundo donax</name>
    <name type="common">Giant reed</name>
    <name type="synonym">Donax arundinaceus</name>
    <dbReference type="NCBI Taxonomy" id="35708"/>
    <lineage>
        <taxon>Eukaryota</taxon>
        <taxon>Viridiplantae</taxon>
        <taxon>Streptophyta</taxon>
        <taxon>Embryophyta</taxon>
        <taxon>Tracheophyta</taxon>
        <taxon>Spermatophyta</taxon>
        <taxon>Magnoliopsida</taxon>
        <taxon>Liliopsida</taxon>
        <taxon>Poales</taxon>
        <taxon>Poaceae</taxon>
        <taxon>PACMAD clade</taxon>
        <taxon>Arundinoideae</taxon>
        <taxon>Arundineae</taxon>
        <taxon>Arundo</taxon>
    </lineage>
</organism>
<dbReference type="AlphaFoldDB" id="A0A0A9DQQ3"/>
<reference evidence="1" key="1">
    <citation type="submission" date="2014-09" db="EMBL/GenBank/DDBJ databases">
        <authorList>
            <person name="Magalhaes I.L.F."/>
            <person name="Oliveira U."/>
            <person name="Santos F.R."/>
            <person name="Vidigal T.H.D.A."/>
            <person name="Brescovit A.D."/>
            <person name="Santos A.J."/>
        </authorList>
    </citation>
    <scope>NUCLEOTIDE SEQUENCE</scope>
    <source>
        <tissue evidence="1">Shoot tissue taken approximately 20 cm above the soil surface</tissue>
    </source>
</reference>
<proteinExistence type="predicted"/>
<name>A0A0A9DQQ3_ARUDO</name>
<protein>
    <submittedName>
        <fullName evidence="1">Uncharacterized protein</fullName>
    </submittedName>
</protein>
<accession>A0A0A9DQQ3</accession>
<dbReference type="EMBL" id="GBRH01206966">
    <property type="protein sequence ID" value="JAD90929.1"/>
    <property type="molecule type" value="Transcribed_RNA"/>
</dbReference>
<evidence type="ECO:0000313" key="1">
    <source>
        <dbReference type="EMBL" id="JAD90929.1"/>
    </source>
</evidence>